<dbReference type="EMBL" id="JARKHS020007494">
    <property type="protein sequence ID" value="KAK8781624.1"/>
    <property type="molecule type" value="Genomic_DNA"/>
</dbReference>
<organism evidence="1 2">
    <name type="scientific">Amblyomma americanum</name>
    <name type="common">Lone star tick</name>
    <dbReference type="NCBI Taxonomy" id="6943"/>
    <lineage>
        <taxon>Eukaryota</taxon>
        <taxon>Metazoa</taxon>
        <taxon>Ecdysozoa</taxon>
        <taxon>Arthropoda</taxon>
        <taxon>Chelicerata</taxon>
        <taxon>Arachnida</taxon>
        <taxon>Acari</taxon>
        <taxon>Parasitiformes</taxon>
        <taxon>Ixodida</taxon>
        <taxon>Ixodoidea</taxon>
        <taxon>Ixodidae</taxon>
        <taxon>Amblyomminae</taxon>
        <taxon>Amblyomma</taxon>
    </lineage>
</organism>
<comment type="caution">
    <text evidence="1">The sequence shown here is derived from an EMBL/GenBank/DDBJ whole genome shotgun (WGS) entry which is preliminary data.</text>
</comment>
<dbReference type="Proteomes" id="UP001321473">
    <property type="component" value="Unassembled WGS sequence"/>
</dbReference>
<gene>
    <name evidence="1" type="ORF">V5799_017035</name>
</gene>
<dbReference type="AlphaFoldDB" id="A0AAQ4F3A4"/>
<evidence type="ECO:0000313" key="2">
    <source>
        <dbReference type="Proteomes" id="UP001321473"/>
    </source>
</evidence>
<proteinExistence type="predicted"/>
<accession>A0AAQ4F3A4</accession>
<sequence>MKKHRPTSVLQHPRPPCDPSLVPYSPQSEGECLVEYDDSCASYMEAAGAPVLFGAPDNSLLFVKASERCNNFARKNPATCRLSKHKEPVPDNQEEQAATLVKTTGHTGQYAAVVRTRGVLVPVPHGPHCNVGPRDNLVLPIFLCAITCLLHIAMSLVLEAHRAFTTNGFVIIEDTKEVDVLPEDLQDINEVFSLTTNICVDLMKVLRHLFHGGARVYRRAIDPTDDAPNVEEDLHLLLTNADAFLPETLRPSHPLCFCHQQASMVP</sequence>
<keyword evidence="2" id="KW-1185">Reference proteome</keyword>
<evidence type="ECO:0000313" key="1">
    <source>
        <dbReference type="EMBL" id="KAK8781624.1"/>
    </source>
</evidence>
<protein>
    <submittedName>
        <fullName evidence="1">Uncharacterized protein</fullName>
    </submittedName>
</protein>
<name>A0AAQ4F3A4_AMBAM</name>
<reference evidence="1 2" key="1">
    <citation type="journal article" date="2023" name="Arcadia Sci">
        <title>De novo assembly of a long-read Amblyomma americanum tick genome.</title>
        <authorList>
            <person name="Chou S."/>
            <person name="Poskanzer K.E."/>
            <person name="Rollins M."/>
            <person name="Thuy-Boun P.S."/>
        </authorList>
    </citation>
    <scope>NUCLEOTIDE SEQUENCE [LARGE SCALE GENOMIC DNA]</scope>
    <source>
        <strain evidence="1">F_SG_1</strain>
        <tissue evidence="1">Salivary glands</tissue>
    </source>
</reference>